<reference evidence="1" key="1">
    <citation type="journal article" date="2018" name="Nat. Commun.">
        <title>Structural conservation in a membrane-enveloped filamentous virus infecting a hyperthermophilic acidophile.</title>
        <authorList>
            <person name="Liu Y."/>
            <person name="Osinski T."/>
            <person name="Wang F."/>
            <person name="Krupovic M."/>
            <person name="Schouten S."/>
            <person name="Kasson P."/>
            <person name="Prangishvili D."/>
            <person name="Egelman E.H."/>
        </authorList>
    </citation>
    <scope>NUCLEOTIDE SEQUENCE [LARGE SCALE GENOMIC DNA]</scope>
    <source>
        <strain evidence="1">S48</strain>
    </source>
</reference>
<evidence type="ECO:0000313" key="1">
    <source>
        <dbReference type="EMBL" id="AXQ00124.1"/>
    </source>
</evidence>
<organism evidence="1">
    <name type="scientific">Sulfolobus filamentous virus 1</name>
    <name type="common">SFV1</name>
    <name type="synonym">Sulfolobus virus SFV-1</name>
    <dbReference type="NCBI Taxonomy" id="2304198"/>
    <lineage>
        <taxon>Viruses</taxon>
        <taxon>Adnaviria</taxon>
        <taxon>Zilligvirae</taxon>
        <taxon>Taleaviricota</taxon>
        <taxon>Tokiviricetes</taxon>
        <taxon>Ligamenvirales</taxon>
        <taxon>Lipothrixviridae</taxon>
        <taxon>Alphalipothrixvirus</taxon>
        <taxon>Alphalipothrixvirus beppuense</taxon>
    </lineage>
</organism>
<name>A0A346LU81_SUFV1</name>
<organismHost>
    <name type="scientific">Saccharolobus shibatae</name>
    <dbReference type="NCBI Taxonomy" id="2286"/>
</organismHost>
<accession>A0A346LU81</accession>
<gene>
    <name evidence="1" type="ORF">SFV1gp42</name>
</gene>
<dbReference type="Proteomes" id="UP000263690">
    <property type="component" value="Segment"/>
</dbReference>
<evidence type="ECO:0000313" key="2">
    <source>
        <dbReference type="Proteomes" id="UP000263690"/>
    </source>
</evidence>
<protein>
    <submittedName>
        <fullName evidence="1">Uncharacterized protein</fullName>
    </submittedName>
</protein>
<dbReference type="EMBL" id="MH447526">
    <property type="protein sequence ID" value="AXQ00124.1"/>
    <property type="molecule type" value="Genomic_DNA"/>
</dbReference>
<proteinExistence type="predicted"/>
<sequence length="364" mass="39482">MKVKVQNVNFEDLLKKMKKREIKLKLNLHIIEGTGTREVDMISRSPKLGEIARVKVKVVDKVKKITSAHNQVTQAGAYYFLNTISGALRQSTAVSSGSYSGQLIIILNSGVNVNLAVTGIPQVISPTTGIIYYIATYTPGSTVTISQLKLYISFAYATVGTGCPNVNFGCASGTYTSYVTYYGPVIFAELNLSLTLNSSSIYSFLWEIQIINNYTNPQQYNTITWLVFMFYNNTGYYPVVQNGILVITSAGTSNTYCGQNYSTIGVSKVNGFVYISGNGQPYFILLTLFNNPISSSSEIGYINGILVTNLGLIAVNLSCSACAPPNQAFLGCGLEIFGNFNIQIPAPSSSEPVITFLEAITVTS</sequence>
<keyword evidence="2" id="KW-1185">Reference proteome</keyword>